<gene>
    <name evidence="2" type="ORF">EV420DRAFT_1478637</name>
</gene>
<accession>A0AA39KFE8</accession>
<evidence type="ECO:0000256" key="1">
    <source>
        <dbReference type="SAM" id="SignalP"/>
    </source>
</evidence>
<dbReference type="RefSeq" id="XP_060332231.1">
    <property type="nucleotide sequence ID" value="XM_060469514.1"/>
</dbReference>
<comment type="caution">
    <text evidence="2">The sequence shown here is derived from an EMBL/GenBank/DDBJ whole genome shotgun (WGS) entry which is preliminary data.</text>
</comment>
<dbReference type="Proteomes" id="UP001175211">
    <property type="component" value="Unassembled WGS sequence"/>
</dbReference>
<name>A0AA39KFE8_ARMTA</name>
<proteinExistence type="predicted"/>
<feature type="signal peptide" evidence="1">
    <location>
        <begin position="1"/>
        <end position="18"/>
    </location>
</feature>
<dbReference type="Gene3D" id="2.60.120.260">
    <property type="entry name" value="Galactose-binding domain-like"/>
    <property type="match status" value="2"/>
</dbReference>
<sequence length="373" mass="39259">MFVDVMLVLPVFLSVVAGAAIDLSPGASLMQSIDARDVAPTLDFTNSAWIWTGEQTGDSDIAPVGVRPFRRKIPSSATKCPVCATIILSCDDSHTLYVNGIEIGSGACYTSSGMHSALYTVGMNPEGDNVVAIAVNNDGGPAGLIAAIIVDYTDGTTENIVTDAAWKTIQTTSPGGWTGPSFDDSTWVAAVSEGPTASTPWGTPPLPPAMDMTGVSWIWTNETNASGNDPLGHRPFRNTITSPYGKAAVCGKVVITADDAYSLYVNGDFIGNGSSWRSMQAYSIPQLDPNVNIIAVDGENRASFNPQVGGVIAGFLIAYNDGTSHAYYTDNTWKTLTSVPPAGFEQTDMDDSAWITPKVYIHSDSATVTVPPA</sequence>
<protein>
    <submittedName>
        <fullName evidence="2">Lectin</fullName>
    </submittedName>
</protein>
<evidence type="ECO:0000313" key="3">
    <source>
        <dbReference type="Proteomes" id="UP001175211"/>
    </source>
</evidence>
<dbReference type="GeneID" id="85353062"/>
<organism evidence="2 3">
    <name type="scientific">Armillaria tabescens</name>
    <name type="common">Ringless honey mushroom</name>
    <name type="synonym">Agaricus tabescens</name>
    <dbReference type="NCBI Taxonomy" id="1929756"/>
    <lineage>
        <taxon>Eukaryota</taxon>
        <taxon>Fungi</taxon>
        <taxon>Dikarya</taxon>
        <taxon>Basidiomycota</taxon>
        <taxon>Agaricomycotina</taxon>
        <taxon>Agaricomycetes</taxon>
        <taxon>Agaricomycetidae</taxon>
        <taxon>Agaricales</taxon>
        <taxon>Marasmiineae</taxon>
        <taxon>Physalacriaceae</taxon>
        <taxon>Desarmillaria</taxon>
    </lineage>
</organism>
<evidence type="ECO:0000313" key="2">
    <source>
        <dbReference type="EMBL" id="KAK0460105.1"/>
    </source>
</evidence>
<feature type="chain" id="PRO_5041436672" evidence="1">
    <location>
        <begin position="19"/>
        <end position="373"/>
    </location>
</feature>
<reference evidence="2" key="1">
    <citation type="submission" date="2023-06" db="EMBL/GenBank/DDBJ databases">
        <authorList>
            <consortium name="Lawrence Berkeley National Laboratory"/>
            <person name="Ahrendt S."/>
            <person name="Sahu N."/>
            <person name="Indic B."/>
            <person name="Wong-Bajracharya J."/>
            <person name="Merenyi Z."/>
            <person name="Ke H.-M."/>
            <person name="Monk M."/>
            <person name="Kocsube S."/>
            <person name="Drula E."/>
            <person name="Lipzen A."/>
            <person name="Balint B."/>
            <person name="Henrissat B."/>
            <person name="Andreopoulos B."/>
            <person name="Martin F.M."/>
            <person name="Harder C.B."/>
            <person name="Rigling D."/>
            <person name="Ford K.L."/>
            <person name="Foster G.D."/>
            <person name="Pangilinan J."/>
            <person name="Papanicolaou A."/>
            <person name="Barry K."/>
            <person name="LaButti K."/>
            <person name="Viragh M."/>
            <person name="Koriabine M."/>
            <person name="Yan M."/>
            <person name="Riley R."/>
            <person name="Champramary S."/>
            <person name="Plett K.L."/>
            <person name="Tsai I.J."/>
            <person name="Slot J."/>
            <person name="Sipos G."/>
            <person name="Plett J."/>
            <person name="Nagy L.G."/>
            <person name="Grigoriev I.V."/>
        </authorList>
    </citation>
    <scope>NUCLEOTIDE SEQUENCE</scope>
    <source>
        <strain evidence="2">CCBAS 213</strain>
    </source>
</reference>
<dbReference type="AlphaFoldDB" id="A0AA39KFE8"/>
<keyword evidence="3" id="KW-1185">Reference proteome</keyword>
<dbReference type="EMBL" id="JAUEPS010000013">
    <property type="protein sequence ID" value="KAK0460105.1"/>
    <property type="molecule type" value="Genomic_DNA"/>
</dbReference>
<keyword evidence="1" id="KW-0732">Signal</keyword>